<dbReference type="RefSeq" id="WP_064545691.1">
    <property type="nucleotide sequence ID" value="NZ_LXEQ01000045.1"/>
</dbReference>
<dbReference type="EMBL" id="LXEQ01000045">
    <property type="protein sequence ID" value="OAT26561.1"/>
    <property type="molecule type" value="Genomic_DNA"/>
</dbReference>
<evidence type="ECO:0000313" key="1">
    <source>
        <dbReference type="EMBL" id="OAT26561.1"/>
    </source>
</evidence>
<keyword evidence="2" id="KW-1185">Reference proteome</keyword>
<proteinExistence type="predicted"/>
<organism evidence="1 2">
    <name type="scientific">Buttiauxella ferragutiae ATCC 51602</name>
    <dbReference type="NCBI Taxonomy" id="1354252"/>
    <lineage>
        <taxon>Bacteria</taxon>
        <taxon>Pseudomonadati</taxon>
        <taxon>Pseudomonadota</taxon>
        <taxon>Gammaproteobacteria</taxon>
        <taxon>Enterobacterales</taxon>
        <taxon>Enterobacteriaceae</taxon>
        <taxon>Buttiauxella</taxon>
    </lineage>
</organism>
<evidence type="ECO:0000313" key="2">
    <source>
        <dbReference type="Proteomes" id="UP000078407"/>
    </source>
</evidence>
<reference evidence="1 2" key="1">
    <citation type="submission" date="2016-04" db="EMBL/GenBank/DDBJ databases">
        <title>ATOL: Assembling a taxonomically balanced genome-scale reconstruction of the evolutionary history of the Enterobacteriaceae.</title>
        <authorList>
            <person name="Plunkett G.III."/>
            <person name="Neeno-Eckwall E.C."/>
            <person name="Glasner J.D."/>
            <person name="Perna N.T."/>
        </authorList>
    </citation>
    <scope>NUCLEOTIDE SEQUENCE [LARGE SCALE GENOMIC DNA]</scope>
    <source>
        <strain evidence="1 2">ATCC 51602</strain>
    </source>
</reference>
<sequence>MNNDIHGRDNRAAGRDFHEGNIQVDQLIGRDVLNITIPAFQATDSRLLVPAQRKQLNQLVKEVADISSEEGFVIWQRVHAEIGVKSIEEITVNQYQTALNYLQTMLDRHRESGACKALMHQLLKKTPDNNDRQKLYEYCHIAFGTRHLADLTKSQLQQSLGWLCNEQNEVEKVASTTPGHLAPMDLIRAYPKELSCIFIIGGLLGAVLF</sequence>
<gene>
    <name evidence="1" type="ORF">M976_02722</name>
</gene>
<protein>
    <submittedName>
        <fullName evidence="1">Membrane protein</fullName>
    </submittedName>
</protein>
<accession>A0ABX2W6K0</accession>
<name>A0ABX2W6K0_9ENTR</name>
<comment type="caution">
    <text evidence="1">The sequence shown here is derived from an EMBL/GenBank/DDBJ whole genome shotgun (WGS) entry which is preliminary data.</text>
</comment>
<dbReference type="Proteomes" id="UP000078407">
    <property type="component" value="Unassembled WGS sequence"/>
</dbReference>